<comment type="caution">
    <text evidence="2">The sequence shown here is derived from an EMBL/GenBank/DDBJ whole genome shotgun (WGS) entry which is preliminary data.</text>
</comment>
<dbReference type="AlphaFoldDB" id="A0A5J5IKB9"/>
<dbReference type="SUPFAM" id="SSF55729">
    <property type="entry name" value="Acyl-CoA N-acyltransferases (Nat)"/>
    <property type="match status" value="1"/>
</dbReference>
<dbReference type="Proteomes" id="UP000326903">
    <property type="component" value="Unassembled WGS sequence"/>
</dbReference>
<evidence type="ECO:0000313" key="2">
    <source>
        <dbReference type="EMBL" id="KAA9041459.1"/>
    </source>
</evidence>
<keyword evidence="3" id="KW-1185">Reference proteome</keyword>
<dbReference type="EMBL" id="VYQF01000001">
    <property type="protein sequence ID" value="KAA9041459.1"/>
    <property type="molecule type" value="Genomic_DNA"/>
</dbReference>
<evidence type="ECO:0000313" key="3">
    <source>
        <dbReference type="Proteomes" id="UP000326903"/>
    </source>
</evidence>
<evidence type="ECO:0000259" key="1">
    <source>
        <dbReference type="PROSITE" id="PS51186"/>
    </source>
</evidence>
<organism evidence="2 3">
    <name type="scientific">Ginsengibacter hankyongi</name>
    <dbReference type="NCBI Taxonomy" id="2607284"/>
    <lineage>
        <taxon>Bacteria</taxon>
        <taxon>Pseudomonadati</taxon>
        <taxon>Bacteroidota</taxon>
        <taxon>Chitinophagia</taxon>
        <taxon>Chitinophagales</taxon>
        <taxon>Chitinophagaceae</taxon>
        <taxon>Ginsengibacter</taxon>
    </lineage>
</organism>
<protein>
    <submittedName>
        <fullName evidence="2">GNAT family N-acetyltransferase</fullName>
    </submittedName>
</protein>
<accession>A0A5J5IKB9</accession>
<feature type="domain" description="N-acetyltransferase" evidence="1">
    <location>
        <begin position="2"/>
        <end position="200"/>
    </location>
</feature>
<dbReference type="Gene3D" id="3.40.630.30">
    <property type="match status" value="1"/>
</dbReference>
<dbReference type="InterPro" id="IPR016181">
    <property type="entry name" value="Acyl_CoA_acyltransferase"/>
</dbReference>
<proteinExistence type="predicted"/>
<dbReference type="InterPro" id="IPR000182">
    <property type="entry name" value="GNAT_dom"/>
</dbReference>
<keyword evidence="2" id="KW-0808">Transferase</keyword>
<name>A0A5J5IKB9_9BACT</name>
<dbReference type="CDD" id="cd04301">
    <property type="entry name" value="NAT_SF"/>
    <property type="match status" value="1"/>
</dbReference>
<dbReference type="GO" id="GO:0016747">
    <property type="term" value="F:acyltransferase activity, transferring groups other than amino-acyl groups"/>
    <property type="evidence" value="ECO:0007669"/>
    <property type="project" value="InterPro"/>
</dbReference>
<dbReference type="PROSITE" id="PS51186">
    <property type="entry name" value="GNAT"/>
    <property type="match status" value="1"/>
</dbReference>
<dbReference type="Pfam" id="PF00583">
    <property type="entry name" value="Acetyltransf_1"/>
    <property type="match status" value="1"/>
</dbReference>
<reference evidence="2 3" key="1">
    <citation type="submission" date="2019-09" db="EMBL/GenBank/DDBJ databases">
        <title>Draft genome sequence of Ginsengibacter sp. BR5-29.</title>
        <authorList>
            <person name="Im W.-T."/>
        </authorList>
    </citation>
    <scope>NUCLEOTIDE SEQUENCE [LARGE SCALE GENOMIC DNA]</scope>
    <source>
        <strain evidence="2 3">BR5-29</strain>
    </source>
</reference>
<sequence length="200" mass="23309">MMEIKRIEREDVPQVVEVHKDSFKGFFLTELGDHFLTVYYDSVRKDKKAILVGLYNEKELCGFFAATSLSKGFNKQLIINNFLQFSFIGFRLLFTQISSLSRLFKNFTKTHKDFQDDGDYAELLSIGVSVNKQGQGIGKNLLIEFERQMLLRGCSSLSLTTDFNNNEKAIQFYKGLGYEVYYDFIAYPNRRMYRMIKKIA</sequence>
<gene>
    <name evidence="2" type="ORF">FW778_05390</name>
</gene>